<feature type="region of interest" description="Disordered" evidence="2">
    <location>
        <begin position="1"/>
        <end position="47"/>
    </location>
</feature>
<feature type="region of interest" description="Disordered" evidence="2">
    <location>
        <begin position="107"/>
        <end position="141"/>
    </location>
</feature>
<feature type="coiled-coil region" evidence="1">
    <location>
        <begin position="286"/>
        <end position="432"/>
    </location>
</feature>
<name>A0A8C6NJ45_NOTFU</name>
<dbReference type="Proteomes" id="UP000694548">
    <property type="component" value="Chromosome sgr04"/>
</dbReference>
<feature type="coiled-coil region" evidence="1">
    <location>
        <begin position="555"/>
        <end position="636"/>
    </location>
</feature>
<feature type="compositionally biased region" description="Polar residues" evidence="2">
    <location>
        <begin position="128"/>
        <end position="141"/>
    </location>
</feature>
<gene>
    <name evidence="3" type="primary">CEP128</name>
</gene>
<keyword evidence="1" id="KW-0175">Coiled coil</keyword>
<evidence type="ECO:0000256" key="2">
    <source>
        <dbReference type="SAM" id="MobiDB-lite"/>
    </source>
</evidence>
<dbReference type="PANTHER" id="PTHR46657">
    <property type="entry name" value="CENTROSOMAL PROTEIN OF 128 KDA"/>
    <property type="match status" value="1"/>
</dbReference>
<dbReference type="InterPro" id="IPR026652">
    <property type="entry name" value="CEP128"/>
</dbReference>
<organism evidence="3 4">
    <name type="scientific">Nothobranchius furzeri</name>
    <name type="common">Turquoise killifish</name>
    <dbReference type="NCBI Taxonomy" id="105023"/>
    <lineage>
        <taxon>Eukaryota</taxon>
        <taxon>Metazoa</taxon>
        <taxon>Chordata</taxon>
        <taxon>Craniata</taxon>
        <taxon>Vertebrata</taxon>
        <taxon>Euteleostomi</taxon>
        <taxon>Actinopterygii</taxon>
        <taxon>Neopterygii</taxon>
        <taxon>Teleostei</taxon>
        <taxon>Neoteleostei</taxon>
        <taxon>Acanthomorphata</taxon>
        <taxon>Ovalentaria</taxon>
        <taxon>Atherinomorphae</taxon>
        <taxon>Cyprinodontiformes</taxon>
        <taxon>Nothobranchiidae</taxon>
        <taxon>Nothobranchius</taxon>
    </lineage>
</organism>
<evidence type="ECO:0000313" key="3">
    <source>
        <dbReference type="Ensembl" id="ENSNFUP00015004966.1"/>
    </source>
</evidence>
<dbReference type="PANTHER" id="PTHR46657:SF1">
    <property type="entry name" value="CENTROSOMAL PROTEIN OF 128 KDA"/>
    <property type="match status" value="1"/>
</dbReference>
<dbReference type="Ensembl" id="ENSNFUT00015005236.1">
    <property type="protein sequence ID" value="ENSNFUP00015004966.1"/>
    <property type="gene ID" value="ENSNFUG00015002470.1"/>
</dbReference>
<evidence type="ECO:0000313" key="4">
    <source>
        <dbReference type="Proteomes" id="UP000694548"/>
    </source>
</evidence>
<dbReference type="GO" id="GO:0000922">
    <property type="term" value="C:spindle pole"/>
    <property type="evidence" value="ECO:0007669"/>
    <property type="project" value="TreeGrafter"/>
</dbReference>
<dbReference type="AlphaFoldDB" id="A0A8C6NJ45"/>
<dbReference type="GeneTree" id="ENSGT00390000007020"/>
<keyword evidence="4" id="KW-1185">Reference proteome</keyword>
<reference evidence="3" key="2">
    <citation type="submission" date="2025-08" db="UniProtKB">
        <authorList>
            <consortium name="Ensembl"/>
        </authorList>
    </citation>
    <scope>IDENTIFICATION</scope>
</reference>
<feature type="coiled-coil region" evidence="1">
    <location>
        <begin position="467"/>
        <end position="522"/>
    </location>
</feature>
<feature type="compositionally biased region" description="Basic and acidic residues" evidence="2">
    <location>
        <begin position="29"/>
        <end position="43"/>
    </location>
</feature>
<sequence>METSSDSDSYERTREHRPRGRESHRRAGRDRGRAAGGREEGRAADISNKISTLANTLQDTSRNLTKVDRMLGQYREHADDQAEAMALLRENLEESISQLQTQRLSRANVAHGSSASTLHTSDLEARSESGTQYKPGSRSTGSASFLKTVLFGDFRRPALLSNLSTQRLQQEEIHTFHQTLRDLHCGQQRLSDDLDREILRRNRYLLLFFVHVTANDPQLTIPLPFSKFEKSLMFFYHHLEKCSSRFFLPRSNNALTFIHNNRIYSHSHQTSVMKALLLQLRAQLSRASVLGEVEELKRILECKEKERLHLSLQVKVCVRSISVSVLEMEALLQESTRSRDELKTRAQEAVRQWRAKCKRLQKELEELQNDKFSQTQLKALSQQTEAARRELAEILGRLAQREEELHRKDVELSEAQQRQLSLQQEIREEQQTRHQATIQAQLREDNQRLREHVDAQAYRCQRDQDSQAELQTTLKQMTAAHAQLSQQLVKEEGTRQELQKAISELKAKVTMLQEERSTLNQQLQLERGVHQKEVDNLKVTAEDCRMKDCEMQRMLRASRQERDEIQAKLMEADAASDKELCAALHIKLDRMKDECDKLAAQLCTKEEAHLLLHRKYQQLKQELEDKVSELRCASESELLRLEQKVLQLEAEQETVLTSMGEELDTACLFSDITSLMKLLVAETHQTKLRWMCEEVRERDTREQRLRKQHQQTRDQLKALRRSRDSEQAALLERLEQQEKLMCSLSTEKKGLLEANLTLYTNTKAALEHLESIPDKNCLMEGFKDLEASQQQKETVEERYAKYKGIVQDLQHQLDESKHRIQEYRVHL</sequence>
<reference evidence="3" key="3">
    <citation type="submission" date="2025-09" db="UniProtKB">
        <authorList>
            <consortium name="Ensembl"/>
        </authorList>
    </citation>
    <scope>IDENTIFICATION</scope>
</reference>
<feature type="region of interest" description="Disordered" evidence="2">
    <location>
        <begin position="701"/>
        <end position="721"/>
    </location>
</feature>
<feature type="compositionally biased region" description="Polar residues" evidence="2">
    <location>
        <begin position="107"/>
        <end position="120"/>
    </location>
</feature>
<evidence type="ECO:0000256" key="1">
    <source>
        <dbReference type="SAM" id="Coils"/>
    </source>
</evidence>
<proteinExistence type="predicted"/>
<protein>
    <submittedName>
        <fullName evidence="3">Centrosomal protein 128</fullName>
    </submittedName>
</protein>
<feature type="compositionally biased region" description="Basic residues" evidence="2">
    <location>
        <begin position="15"/>
        <end position="28"/>
    </location>
</feature>
<dbReference type="GO" id="GO:0005814">
    <property type="term" value="C:centriole"/>
    <property type="evidence" value="ECO:0007669"/>
    <property type="project" value="TreeGrafter"/>
</dbReference>
<reference evidence="3" key="1">
    <citation type="submission" date="2014-08" db="EMBL/GenBank/DDBJ databases">
        <authorList>
            <person name="Senf B."/>
            <person name="Petzold A."/>
            <person name="Downie B.R."/>
            <person name="Koch P."/>
            <person name="Platzer M."/>
        </authorList>
    </citation>
    <scope>NUCLEOTIDE SEQUENCE [LARGE SCALE GENOMIC DNA]</scope>
    <source>
        <strain evidence="3">GRZ</strain>
    </source>
</reference>
<accession>A0A8C6NJ45</accession>
<feature type="coiled-coil region" evidence="1">
    <location>
        <begin position="785"/>
        <end position="826"/>
    </location>
</feature>